<name>A0A3A8JZM1_9BACT</name>
<protein>
    <recommendedName>
        <fullName evidence="3">Serine/threonine protein kinase</fullName>
    </recommendedName>
</protein>
<keyword evidence="2" id="KW-1185">Reference proteome</keyword>
<dbReference type="SUPFAM" id="SSF56112">
    <property type="entry name" value="Protein kinase-like (PK-like)"/>
    <property type="match status" value="1"/>
</dbReference>
<evidence type="ECO:0000313" key="1">
    <source>
        <dbReference type="EMBL" id="RKG97664.1"/>
    </source>
</evidence>
<accession>A0A3A8JZM1</accession>
<dbReference type="AlphaFoldDB" id="A0A3A8JZM1"/>
<dbReference type="InterPro" id="IPR011009">
    <property type="entry name" value="Kinase-like_dom_sf"/>
</dbReference>
<dbReference type="EMBL" id="RAWE01000168">
    <property type="protein sequence ID" value="RKG97664.1"/>
    <property type="molecule type" value="Genomic_DNA"/>
</dbReference>
<evidence type="ECO:0008006" key="3">
    <source>
        <dbReference type="Google" id="ProtNLM"/>
    </source>
</evidence>
<comment type="caution">
    <text evidence="1">The sequence shown here is derived from an EMBL/GenBank/DDBJ whole genome shotgun (WGS) entry which is preliminary data.</text>
</comment>
<sequence>MSLLHPLMDAAIRQAISAEDSPTLLQWLEQRTRPYLDASNPRLLGSGGEGVVFAANGHIHKFLLNWTHPRRDPDRTEQWLRLLAERSHEARHLYRLTIQRPERDMLWISYAASPGVPLTNEEVSSCWRTRIWPQLEACLHELSQAGFAHTNPKPSNFVWDGTRLMLCDYGSDCRPMSDAAMELGRMYFMWQAGIHDQGQP</sequence>
<organism evidence="1 2">
    <name type="scientific">Corallococcus carmarthensis</name>
    <dbReference type="NCBI Taxonomy" id="2316728"/>
    <lineage>
        <taxon>Bacteria</taxon>
        <taxon>Pseudomonadati</taxon>
        <taxon>Myxococcota</taxon>
        <taxon>Myxococcia</taxon>
        <taxon>Myxococcales</taxon>
        <taxon>Cystobacterineae</taxon>
        <taxon>Myxococcaceae</taxon>
        <taxon>Corallococcus</taxon>
    </lineage>
</organism>
<dbReference type="Proteomes" id="UP000268313">
    <property type="component" value="Unassembled WGS sequence"/>
</dbReference>
<evidence type="ECO:0000313" key="2">
    <source>
        <dbReference type="Proteomes" id="UP000268313"/>
    </source>
</evidence>
<reference evidence="2" key="1">
    <citation type="submission" date="2018-09" db="EMBL/GenBank/DDBJ databases">
        <authorList>
            <person name="Livingstone P.G."/>
            <person name="Whitworth D.E."/>
        </authorList>
    </citation>
    <scope>NUCLEOTIDE SEQUENCE [LARGE SCALE GENOMIC DNA]</scope>
    <source>
        <strain evidence="2">CA043D</strain>
    </source>
</reference>
<proteinExistence type="predicted"/>
<dbReference type="RefSeq" id="WP_120606368.1">
    <property type="nucleotide sequence ID" value="NZ_RAWE01000168.1"/>
</dbReference>
<gene>
    <name evidence="1" type="ORF">D7X32_32025</name>
</gene>